<feature type="repeat" description="TPR" evidence="5">
    <location>
        <begin position="503"/>
        <end position="536"/>
    </location>
</feature>
<feature type="transmembrane region" description="Helical" evidence="7">
    <location>
        <begin position="406"/>
        <end position="430"/>
    </location>
</feature>
<sequence length="856" mass="95481">MNSAPSHAKQIFLDAIEKYTPDQWPGYLEEACGEDAALRRRVEVLLEAHRSDASLLDEPAIEIEATIEHSPLAERPGVDIGPYKLLEQIGEGGFGVVFLAEQTRPVRREVALKIVKAGMDTKEVIARFEAERQALAMMDHPNIAKVLDAGTTESGRPYFVMELVHGIPINEYCDQCKLTTRERLELFVLVCQAVQHAHQKGVIHRDIKPSNVLIAMQDGRPAPKIIDFGVAKAINQRLTEHTLKTRFAQIIGTPLYMSPEQAELSPLGVDTRSDIYSLGVLLYELLTGTTPFEKDRLQSASFDELRQIIREEEPPRPSTRISTLSADLASTVADRHRTDVRQLQQTVRGDLDWLVMKAMEKDRNRRYESASSLARDVERYLQDEPVEACPPSAAYRFRKYIRRNKVVIATMAVVATALVVGAGVATWQAIRATVERDRAIAAEKVAGTEAARSEQVAQFLKDMLAAAGPSVARGRDATLLREVLEGTAERVERDLADQPEIQGDMWFTLGSTYQDIGYHKKAVETFQRAVNCFRDAPGEPNTKLAVALGSLGYSQCFIEQAAEGKANAQAGLDMARLVSDQETLALCLCNRAGSSTHWGMGSDEAVPFLTESLELYREMGNRPLDEAACIQRLAACEIGDDHGESLARQAHEMFHEHLGPDHHKTLGAQWVLGQILLVQGKEADAEPLLRQTLVMRERIYDKDHPMNQVVRRKLAACLTLQGNRVEANEILRGASKASEPLEVMYLLYYLNVVGFLSNQERYDEAVPIMEEMRNKYDEVQSIYGSDHNLTKEYQNALAKLYAMTGQPKEARKWYDEADGVVDKNGARAGQTQHIRTEVSRLLGIENAELPGSVKDE</sequence>
<dbReference type="PROSITE" id="PS50005">
    <property type="entry name" value="TPR"/>
    <property type="match status" value="1"/>
</dbReference>
<evidence type="ECO:0000256" key="7">
    <source>
        <dbReference type="SAM" id="Phobius"/>
    </source>
</evidence>
<dbReference type="Pfam" id="PF13181">
    <property type="entry name" value="TPR_8"/>
    <property type="match status" value="1"/>
</dbReference>
<evidence type="ECO:0000256" key="4">
    <source>
        <dbReference type="ARBA" id="ARBA00022840"/>
    </source>
</evidence>
<dbReference type="CDD" id="cd14014">
    <property type="entry name" value="STKc_PknB_like"/>
    <property type="match status" value="1"/>
</dbReference>
<dbReference type="PROSITE" id="PS50011">
    <property type="entry name" value="PROTEIN_KINASE_DOM"/>
    <property type="match status" value="1"/>
</dbReference>
<evidence type="ECO:0000256" key="3">
    <source>
        <dbReference type="ARBA" id="ARBA00022777"/>
    </source>
</evidence>
<keyword evidence="1 9" id="KW-0808">Transferase</keyword>
<organism evidence="9 10">
    <name type="scientific">Bythopirellula polymerisocia</name>
    <dbReference type="NCBI Taxonomy" id="2528003"/>
    <lineage>
        <taxon>Bacteria</taxon>
        <taxon>Pseudomonadati</taxon>
        <taxon>Planctomycetota</taxon>
        <taxon>Planctomycetia</taxon>
        <taxon>Pirellulales</taxon>
        <taxon>Lacipirellulaceae</taxon>
        <taxon>Bythopirellula</taxon>
    </lineage>
</organism>
<dbReference type="SUPFAM" id="SSF48452">
    <property type="entry name" value="TPR-like"/>
    <property type="match status" value="2"/>
</dbReference>
<dbReference type="Pfam" id="PF13374">
    <property type="entry name" value="TPR_10"/>
    <property type="match status" value="1"/>
</dbReference>
<dbReference type="Gene3D" id="3.30.200.20">
    <property type="entry name" value="Phosphorylase Kinase, domain 1"/>
    <property type="match status" value="1"/>
</dbReference>
<keyword evidence="7" id="KW-0812">Transmembrane</keyword>
<keyword evidence="3 9" id="KW-0418">Kinase</keyword>
<dbReference type="InterPro" id="IPR000719">
    <property type="entry name" value="Prot_kinase_dom"/>
</dbReference>
<dbReference type="GO" id="GO:0004674">
    <property type="term" value="F:protein serine/threonine kinase activity"/>
    <property type="evidence" value="ECO:0007669"/>
    <property type="project" value="UniProtKB-EC"/>
</dbReference>
<evidence type="ECO:0000256" key="5">
    <source>
        <dbReference type="PROSITE-ProRule" id="PRU00339"/>
    </source>
</evidence>
<dbReference type="PROSITE" id="PS00107">
    <property type="entry name" value="PROTEIN_KINASE_ATP"/>
    <property type="match status" value="1"/>
</dbReference>
<dbReference type="RefSeq" id="WP_146452361.1">
    <property type="nucleotide sequence ID" value="NZ_SJPS01000007.1"/>
</dbReference>
<dbReference type="Pfam" id="PF00069">
    <property type="entry name" value="Pkinase"/>
    <property type="match status" value="1"/>
</dbReference>
<protein>
    <submittedName>
        <fullName evidence="9">Serine/threonine-protein kinase PknB</fullName>
        <ecNumber evidence="9">2.7.11.1</ecNumber>
    </submittedName>
</protein>
<name>A0A5C6CER5_9BACT</name>
<dbReference type="GO" id="GO:0005524">
    <property type="term" value="F:ATP binding"/>
    <property type="evidence" value="ECO:0007669"/>
    <property type="project" value="UniProtKB-UniRule"/>
</dbReference>
<dbReference type="PROSITE" id="PS00108">
    <property type="entry name" value="PROTEIN_KINASE_ST"/>
    <property type="match status" value="1"/>
</dbReference>
<feature type="domain" description="Protein kinase" evidence="8">
    <location>
        <begin position="83"/>
        <end position="381"/>
    </location>
</feature>
<feature type="binding site" evidence="6">
    <location>
        <position position="113"/>
    </location>
    <ligand>
        <name>ATP</name>
        <dbReference type="ChEBI" id="CHEBI:30616"/>
    </ligand>
</feature>
<keyword evidence="2 6" id="KW-0547">Nucleotide-binding</keyword>
<evidence type="ECO:0000259" key="8">
    <source>
        <dbReference type="PROSITE" id="PS50011"/>
    </source>
</evidence>
<dbReference type="EC" id="2.7.11.1" evidence="9"/>
<dbReference type="EMBL" id="SJPS01000007">
    <property type="protein sequence ID" value="TWU22592.1"/>
    <property type="molecule type" value="Genomic_DNA"/>
</dbReference>
<dbReference type="Gene3D" id="1.10.510.10">
    <property type="entry name" value="Transferase(Phosphotransferase) domain 1"/>
    <property type="match status" value="1"/>
</dbReference>
<gene>
    <name evidence="9" type="primary">pknB_15</name>
    <name evidence="9" type="ORF">Pla144_40520</name>
</gene>
<dbReference type="Gene3D" id="1.25.40.10">
    <property type="entry name" value="Tetratricopeptide repeat domain"/>
    <property type="match status" value="2"/>
</dbReference>
<keyword evidence="7" id="KW-1133">Transmembrane helix</keyword>
<keyword evidence="5" id="KW-0802">TPR repeat</keyword>
<dbReference type="InterPro" id="IPR017441">
    <property type="entry name" value="Protein_kinase_ATP_BS"/>
</dbReference>
<evidence type="ECO:0000313" key="10">
    <source>
        <dbReference type="Proteomes" id="UP000318437"/>
    </source>
</evidence>
<keyword evidence="10" id="KW-1185">Reference proteome</keyword>
<proteinExistence type="predicted"/>
<dbReference type="InterPro" id="IPR008271">
    <property type="entry name" value="Ser/Thr_kinase_AS"/>
</dbReference>
<evidence type="ECO:0000256" key="2">
    <source>
        <dbReference type="ARBA" id="ARBA00022741"/>
    </source>
</evidence>
<dbReference type="InterPro" id="IPR011990">
    <property type="entry name" value="TPR-like_helical_dom_sf"/>
</dbReference>
<reference evidence="9 10" key="1">
    <citation type="submission" date="2019-02" db="EMBL/GenBank/DDBJ databases">
        <title>Deep-cultivation of Planctomycetes and their phenomic and genomic characterization uncovers novel biology.</title>
        <authorList>
            <person name="Wiegand S."/>
            <person name="Jogler M."/>
            <person name="Boedeker C."/>
            <person name="Pinto D."/>
            <person name="Vollmers J."/>
            <person name="Rivas-Marin E."/>
            <person name="Kohn T."/>
            <person name="Peeters S.H."/>
            <person name="Heuer A."/>
            <person name="Rast P."/>
            <person name="Oberbeckmann S."/>
            <person name="Bunk B."/>
            <person name="Jeske O."/>
            <person name="Meyerdierks A."/>
            <person name="Storesund J.E."/>
            <person name="Kallscheuer N."/>
            <person name="Luecker S."/>
            <person name="Lage O.M."/>
            <person name="Pohl T."/>
            <person name="Merkel B.J."/>
            <person name="Hornburger P."/>
            <person name="Mueller R.-W."/>
            <person name="Bruemmer F."/>
            <person name="Labrenz M."/>
            <person name="Spormann A.M."/>
            <person name="Op Den Camp H."/>
            <person name="Overmann J."/>
            <person name="Amann R."/>
            <person name="Jetten M.S.M."/>
            <person name="Mascher T."/>
            <person name="Medema M.H."/>
            <person name="Devos D.P."/>
            <person name="Kaster A.-K."/>
            <person name="Ovreas L."/>
            <person name="Rohde M."/>
            <person name="Galperin M.Y."/>
            <person name="Jogler C."/>
        </authorList>
    </citation>
    <scope>NUCLEOTIDE SEQUENCE [LARGE SCALE GENOMIC DNA]</scope>
    <source>
        <strain evidence="9 10">Pla144</strain>
    </source>
</reference>
<comment type="caution">
    <text evidence="9">The sequence shown here is derived from an EMBL/GenBank/DDBJ whole genome shotgun (WGS) entry which is preliminary data.</text>
</comment>
<evidence type="ECO:0000256" key="6">
    <source>
        <dbReference type="PROSITE-ProRule" id="PRU10141"/>
    </source>
</evidence>
<dbReference type="Pfam" id="PF13424">
    <property type="entry name" value="TPR_12"/>
    <property type="match status" value="1"/>
</dbReference>
<keyword evidence="7" id="KW-0472">Membrane</keyword>
<evidence type="ECO:0000313" key="9">
    <source>
        <dbReference type="EMBL" id="TWU22592.1"/>
    </source>
</evidence>
<dbReference type="Proteomes" id="UP000318437">
    <property type="component" value="Unassembled WGS sequence"/>
</dbReference>
<dbReference type="PANTHER" id="PTHR43289:SF6">
    <property type="entry name" value="SERINE_THREONINE-PROTEIN KINASE NEKL-3"/>
    <property type="match status" value="1"/>
</dbReference>
<dbReference type="InterPro" id="IPR011009">
    <property type="entry name" value="Kinase-like_dom_sf"/>
</dbReference>
<dbReference type="AlphaFoldDB" id="A0A5C6CER5"/>
<dbReference type="SUPFAM" id="SSF56112">
    <property type="entry name" value="Protein kinase-like (PK-like)"/>
    <property type="match status" value="1"/>
</dbReference>
<dbReference type="OrthoDB" id="258731at2"/>
<evidence type="ECO:0000256" key="1">
    <source>
        <dbReference type="ARBA" id="ARBA00022679"/>
    </source>
</evidence>
<dbReference type="PANTHER" id="PTHR43289">
    <property type="entry name" value="MITOGEN-ACTIVATED PROTEIN KINASE KINASE KINASE 20-RELATED"/>
    <property type="match status" value="1"/>
</dbReference>
<accession>A0A5C6CER5</accession>
<dbReference type="InterPro" id="IPR019734">
    <property type="entry name" value="TPR_rpt"/>
</dbReference>
<dbReference type="SMART" id="SM00220">
    <property type="entry name" value="S_TKc"/>
    <property type="match status" value="1"/>
</dbReference>
<keyword evidence="4 6" id="KW-0067">ATP-binding</keyword>